<proteinExistence type="predicted"/>
<evidence type="ECO:0000313" key="1">
    <source>
        <dbReference type="EMBL" id="KAK2161353.1"/>
    </source>
</evidence>
<sequence length="168" mass="18917">MPSRAPSYYHWSMDKPSTTNQVYGFELKDSLVEVKPRKQLGPFDYTRPFSNTGFFPQISASSSHVKATAKSLDPLSARSGRQPSAAGDQVWMPDNRFNINRGYTAGYVPIKERLVHSSVPVGKLLDRSKSAPISTYDYKKPRAEELYLWHTLSGSLVHVKNYPAEATY</sequence>
<evidence type="ECO:0000313" key="2">
    <source>
        <dbReference type="Proteomes" id="UP001208570"/>
    </source>
</evidence>
<gene>
    <name evidence="1" type="ORF">LSH36_118g04022</name>
</gene>
<name>A0AAD9JZJ7_9ANNE</name>
<organism evidence="1 2">
    <name type="scientific">Paralvinella palmiformis</name>
    <dbReference type="NCBI Taxonomy" id="53620"/>
    <lineage>
        <taxon>Eukaryota</taxon>
        <taxon>Metazoa</taxon>
        <taxon>Spiralia</taxon>
        <taxon>Lophotrochozoa</taxon>
        <taxon>Annelida</taxon>
        <taxon>Polychaeta</taxon>
        <taxon>Sedentaria</taxon>
        <taxon>Canalipalpata</taxon>
        <taxon>Terebellida</taxon>
        <taxon>Terebelliformia</taxon>
        <taxon>Alvinellidae</taxon>
        <taxon>Paralvinella</taxon>
    </lineage>
</organism>
<reference evidence="1" key="1">
    <citation type="journal article" date="2023" name="Mol. Biol. Evol.">
        <title>Third-Generation Sequencing Reveals the Adaptive Role of the Epigenome in Three Deep-Sea Polychaetes.</title>
        <authorList>
            <person name="Perez M."/>
            <person name="Aroh O."/>
            <person name="Sun Y."/>
            <person name="Lan Y."/>
            <person name="Juniper S.K."/>
            <person name="Young C.R."/>
            <person name="Angers B."/>
            <person name="Qian P.Y."/>
        </authorList>
    </citation>
    <scope>NUCLEOTIDE SEQUENCE</scope>
    <source>
        <strain evidence="1">P08H-3</strain>
    </source>
</reference>
<accession>A0AAD9JZJ7</accession>
<dbReference type="Proteomes" id="UP001208570">
    <property type="component" value="Unassembled WGS sequence"/>
</dbReference>
<protein>
    <submittedName>
        <fullName evidence="1">Uncharacterized protein</fullName>
    </submittedName>
</protein>
<dbReference type="AlphaFoldDB" id="A0AAD9JZJ7"/>
<keyword evidence="2" id="KW-1185">Reference proteome</keyword>
<dbReference type="EMBL" id="JAODUP010000118">
    <property type="protein sequence ID" value="KAK2161353.1"/>
    <property type="molecule type" value="Genomic_DNA"/>
</dbReference>
<comment type="caution">
    <text evidence="1">The sequence shown here is derived from an EMBL/GenBank/DDBJ whole genome shotgun (WGS) entry which is preliminary data.</text>
</comment>